<dbReference type="Gramene" id="PUZ73665">
    <property type="protein sequence ID" value="PUZ73665"/>
    <property type="gene ID" value="GQ55_1G005400"/>
</dbReference>
<accession>A0A2T7F0Q7</accession>
<dbReference type="Pfam" id="PF04751">
    <property type="entry name" value="DarP"/>
    <property type="match status" value="1"/>
</dbReference>
<evidence type="ECO:0000256" key="1">
    <source>
        <dbReference type="SAM" id="MobiDB-lite"/>
    </source>
</evidence>
<dbReference type="InterPro" id="IPR006839">
    <property type="entry name" value="DarP"/>
</dbReference>
<dbReference type="EMBL" id="CM009749">
    <property type="protein sequence ID" value="PUZ73667.1"/>
    <property type="molecule type" value="Genomic_DNA"/>
</dbReference>
<keyword evidence="3" id="KW-1185">Reference proteome</keyword>
<dbReference type="Proteomes" id="UP000244336">
    <property type="component" value="Chromosome 1"/>
</dbReference>
<gene>
    <name evidence="2" type="ORF">GQ55_1G005400</name>
</gene>
<sequence>MAQPAAAAAAAMALRRPLLLSLKPARLLTSLAAPSPGIRHPRALRPTGPLPADTAEDTDDPDAGDGAAEPFKKSRNALKREARRAVQWGMDLAKFPPPQIKRILRAASLETEVFDALMLVKRFGPDVREGKRRQFNYIGRLLRNAQPELMDTLIQASKDGDDSKLHALLSEEKLLVEDEEVEELPDEEEDDGEYMKIADRWFDGLLCKDISITNEVYAIHNVEFDRQELRQLVRRVQMVEESTSKDGEEGSKGKLSRAKKPLLRFLRSLAKEACAE</sequence>
<dbReference type="Gramene" id="PUZ73667">
    <property type="protein sequence ID" value="PUZ73667"/>
    <property type="gene ID" value="GQ55_1G005400"/>
</dbReference>
<feature type="region of interest" description="Disordered" evidence="1">
    <location>
        <begin position="31"/>
        <end position="76"/>
    </location>
</feature>
<dbReference type="InterPro" id="IPR023153">
    <property type="entry name" value="DarP_sf"/>
</dbReference>
<name>A0A2T7F0Q7_9POAL</name>
<reference evidence="2 3" key="1">
    <citation type="submission" date="2018-04" db="EMBL/GenBank/DDBJ databases">
        <title>WGS assembly of Panicum hallii var. hallii HAL2.</title>
        <authorList>
            <person name="Lovell J."/>
            <person name="Jenkins J."/>
            <person name="Lowry D."/>
            <person name="Mamidi S."/>
            <person name="Sreedasyam A."/>
            <person name="Weng X."/>
            <person name="Barry K."/>
            <person name="Bonette J."/>
            <person name="Campitelli B."/>
            <person name="Daum C."/>
            <person name="Gordon S."/>
            <person name="Gould B."/>
            <person name="Lipzen A."/>
            <person name="MacQueen A."/>
            <person name="Palacio-Mejia J."/>
            <person name="Plott C."/>
            <person name="Shakirov E."/>
            <person name="Shu S."/>
            <person name="Yoshinaga Y."/>
            <person name="Zane M."/>
            <person name="Rokhsar D."/>
            <person name="Grimwood J."/>
            <person name="Schmutz J."/>
            <person name="Juenger T."/>
        </authorList>
    </citation>
    <scope>NUCLEOTIDE SEQUENCE [LARGE SCALE GENOMIC DNA]</scope>
    <source>
        <strain evidence="3">cv. HAL2</strain>
        <strain evidence="2">HAL2</strain>
    </source>
</reference>
<organism evidence="2 3">
    <name type="scientific">Panicum hallii var. hallii</name>
    <dbReference type="NCBI Taxonomy" id="1504633"/>
    <lineage>
        <taxon>Eukaryota</taxon>
        <taxon>Viridiplantae</taxon>
        <taxon>Streptophyta</taxon>
        <taxon>Embryophyta</taxon>
        <taxon>Tracheophyta</taxon>
        <taxon>Spermatophyta</taxon>
        <taxon>Magnoliopsida</taxon>
        <taxon>Liliopsida</taxon>
        <taxon>Poales</taxon>
        <taxon>Poaceae</taxon>
        <taxon>PACMAD clade</taxon>
        <taxon>Panicoideae</taxon>
        <taxon>Panicodae</taxon>
        <taxon>Paniceae</taxon>
        <taxon>Panicinae</taxon>
        <taxon>Panicum</taxon>
        <taxon>Panicum sect. Panicum</taxon>
    </lineage>
</organism>
<dbReference type="Gene3D" id="1.10.60.30">
    <property type="entry name" value="PSPTO4464-like domains"/>
    <property type="match status" value="2"/>
</dbReference>
<dbReference type="AlphaFoldDB" id="A0A2T7F0Q7"/>
<dbReference type="Gramene" id="PUZ73666">
    <property type="protein sequence ID" value="PUZ73666"/>
    <property type="gene ID" value="GQ55_1G005400"/>
</dbReference>
<dbReference type="EMBL" id="CM009749">
    <property type="protein sequence ID" value="PUZ73664.1"/>
    <property type="molecule type" value="Genomic_DNA"/>
</dbReference>
<dbReference type="EMBL" id="CM009749">
    <property type="protein sequence ID" value="PUZ73668.1"/>
    <property type="molecule type" value="Genomic_DNA"/>
</dbReference>
<dbReference type="OrthoDB" id="1932188at2759"/>
<dbReference type="PANTHER" id="PTHR36898">
    <property type="entry name" value="OSJNBB0026I12.6 PROTEIN"/>
    <property type="match status" value="1"/>
</dbReference>
<dbReference type="Gramene" id="PUZ73668">
    <property type="protein sequence ID" value="PUZ73668"/>
    <property type="gene ID" value="GQ55_1G005400"/>
</dbReference>
<evidence type="ECO:0000313" key="3">
    <source>
        <dbReference type="Proteomes" id="UP000244336"/>
    </source>
</evidence>
<dbReference type="EMBL" id="CM009749">
    <property type="protein sequence ID" value="PUZ73663.1"/>
    <property type="molecule type" value="Genomic_DNA"/>
</dbReference>
<dbReference type="CDD" id="cd16331">
    <property type="entry name" value="YjgA-like"/>
    <property type="match status" value="1"/>
</dbReference>
<dbReference type="STRING" id="1504633.A0A2T7F0Q7"/>
<dbReference type="PANTHER" id="PTHR36898:SF1">
    <property type="entry name" value="OS04G0250700 PROTEIN"/>
    <property type="match status" value="1"/>
</dbReference>
<dbReference type="Gramene" id="PUZ73664">
    <property type="protein sequence ID" value="PUZ73664"/>
    <property type="gene ID" value="GQ55_1G005400"/>
</dbReference>
<feature type="compositionally biased region" description="Acidic residues" evidence="1">
    <location>
        <begin position="54"/>
        <end position="63"/>
    </location>
</feature>
<dbReference type="SUPFAM" id="SSF158710">
    <property type="entry name" value="PSPTO4464-like"/>
    <property type="match status" value="1"/>
</dbReference>
<dbReference type="EMBL" id="CM009749">
    <property type="protein sequence ID" value="PUZ73665.1"/>
    <property type="molecule type" value="Genomic_DNA"/>
</dbReference>
<dbReference type="Gramene" id="PUZ73663">
    <property type="protein sequence ID" value="PUZ73663"/>
    <property type="gene ID" value="GQ55_1G005400"/>
</dbReference>
<proteinExistence type="predicted"/>
<evidence type="ECO:0000313" key="2">
    <source>
        <dbReference type="EMBL" id="PUZ73665.1"/>
    </source>
</evidence>
<protein>
    <submittedName>
        <fullName evidence="2">Uncharacterized protein</fullName>
    </submittedName>
</protein>
<dbReference type="EMBL" id="CM009749">
    <property type="protein sequence ID" value="PUZ73666.1"/>
    <property type="molecule type" value="Genomic_DNA"/>
</dbReference>